<dbReference type="PANTHER" id="PTHR42928">
    <property type="entry name" value="TRICARBOXYLATE-BINDING PROTEIN"/>
    <property type="match status" value="1"/>
</dbReference>
<accession>A0A7X2PBF7</accession>
<comment type="similarity">
    <text evidence="1">Belongs to the UPF0065 (bug) family.</text>
</comment>
<keyword evidence="2" id="KW-0732">Signal</keyword>
<dbReference type="PIRSF" id="PIRSF017082">
    <property type="entry name" value="YflP"/>
    <property type="match status" value="1"/>
</dbReference>
<dbReference type="AlphaFoldDB" id="A0A7X2PBF7"/>
<evidence type="ECO:0000256" key="2">
    <source>
        <dbReference type="SAM" id="SignalP"/>
    </source>
</evidence>
<feature type="signal peptide" evidence="2">
    <location>
        <begin position="1"/>
        <end position="22"/>
    </location>
</feature>
<comment type="caution">
    <text evidence="3">The sequence shown here is derived from an EMBL/GenBank/DDBJ whole genome shotgun (WGS) entry which is preliminary data.</text>
</comment>
<keyword evidence="4" id="KW-1185">Reference proteome</keyword>
<dbReference type="EMBL" id="VUNN01000001">
    <property type="protein sequence ID" value="MSU05290.1"/>
    <property type="molecule type" value="Genomic_DNA"/>
</dbReference>
<gene>
    <name evidence="3" type="ORF">FYJ80_00615</name>
</gene>
<dbReference type="Proteomes" id="UP000460549">
    <property type="component" value="Unassembled WGS sequence"/>
</dbReference>
<dbReference type="Gene3D" id="3.40.190.10">
    <property type="entry name" value="Periplasmic binding protein-like II"/>
    <property type="match status" value="1"/>
</dbReference>
<dbReference type="RefSeq" id="WP_154424191.1">
    <property type="nucleotide sequence ID" value="NZ_VUNN01000001.1"/>
</dbReference>
<evidence type="ECO:0000256" key="1">
    <source>
        <dbReference type="ARBA" id="ARBA00006987"/>
    </source>
</evidence>
<dbReference type="InterPro" id="IPR005064">
    <property type="entry name" value="BUG"/>
</dbReference>
<proteinExistence type="inferred from homology"/>
<dbReference type="Pfam" id="PF03401">
    <property type="entry name" value="TctC"/>
    <property type="match status" value="1"/>
</dbReference>
<evidence type="ECO:0000313" key="3">
    <source>
        <dbReference type="EMBL" id="MSU05290.1"/>
    </source>
</evidence>
<sequence length="340" mass="36420">MKKSLIVLLTLLVALSSLFAQGAAEAANTYPEKAITMIIPYGAGGTTDVSGRKFAALLSKELGVAVTVVNQGGASGSIGCQAALDANPDGYTVLFTAESLGTQRVMGLTNLSYDDYKIISTMVNDPKVLVVAKDSKYNTLADLLADMKANPGKIKMSYTGPGGSGHVQGLIMEKLGYVPALTAYSSGADCYRAVLSGEVDFTNSNISTVKALIQSGDLKLLGVSSNVKLSIYPDAPLFEEVDPNAAQYMKNAFTPLNFLVSNKVDDSVVEVLRNATKKVVESAEWKSFIKDNALEELYVQYPTVEATKEFYKNWESMVSWMLYDAGVTKYSPADFGIAKP</sequence>
<dbReference type="Gene3D" id="3.40.190.150">
    <property type="entry name" value="Bordetella uptake gene, domain 1"/>
    <property type="match status" value="1"/>
</dbReference>
<organism evidence="3 4">
    <name type="scientific">Bullifex porci</name>
    <dbReference type="NCBI Taxonomy" id="2606638"/>
    <lineage>
        <taxon>Bacteria</taxon>
        <taxon>Pseudomonadati</taxon>
        <taxon>Spirochaetota</taxon>
        <taxon>Spirochaetia</taxon>
        <taxon>Spirochaetales</taxon>
        <taxon>Spirochaetaceae</taxon>
        <taxon>Bullifex</taxon>
    </lineage>
</organism>
<protein>
    <submittedName>
        <fullName evidence="3">Tripartite tricarboxylate transporter substrate binding protein</fullName>
    </submittedName>
</protein>
<dbReference type="SUPFAM" id="SSF53850">
    <property type="entry name" value="Periplasmic binding protein-like II"/>
    <property type="match status" value="1"/>
</dbReference>
<dbReference type="InterPro" id="IPR042100">
    <property type="entry name" value="Bug_dom1"/>
</dbReference>
<evidence type="ECO:0000313" key="4">
    <source>
        <dbReference type="Proteomes" id="UP000460549"/>
    </source>
</evidence>
<reference evidence="3 4" key="1">
    <citation type="submission" date="2019-08" db="EMBL/GenBank/DDBJ databases">
        <title>In-depth cultivation of the pig gut microbiome towards novel bacterial diversity and tailored functional studies.</title>
        <authorList>
            <person name="Wylensek D."/>
            <person name="Hitch T.C.A."/>
            <person name="Clavel T."/>
        </authorList>
    </citation>
    <scope>NUCLEOTIDE SEQUENCE [LARGE SCALE GENOMIC DNA]</scope>
    <source>
        <strain evidence="3 4">NM-380-WT-3C1</strain>
    </source>
</reference>
<name>A0A7X2PBF7_9SPIO</name>
<feature type="chain" id="PRO_5030965571" evidence="2">
    <location>
        <begin position="23"/>
        <end position="340"/>
    </location>
</feature>
<dbReference type="CDD" id="cd07012">
    <property type="entry name" value="PBP2_Bug_TTT"/>
    <property type="match status" value="1"/>
</dbReference>
<dbReference type="PANTHER" id="PTHR42928:SF5">
    <property type="entry name" value="BLR1237 PROTEIN"/>
    <property type="match status" value="1"/>
</dbReference>